<organism evidence="1 2">
    <name type="scientific">Panicum virgatum</name>
    <name type="common">Blackwell switchgrass</name>
    <dbReference type="NCBI Taxonomy" id="38727"/>
    <lineage>
        <taxon>Eukaryota</taxon>
        <taxon>Viridiplantae</taxon>
        <taxon>Streptophyta</taxon>
        <taxon>Embryophyta</taxon>
        <taxon>Tracheophyta</taxon>
        <taxon>Spermatophyta</taxon>
        <taxon>Magnoliopsida</taxon>
        <taxon>Liliopsida</taxon>
        <taxon>Poales</taxon>
        <taxon>Poaceae</taxon>
        <taxon>PACMAD clade</taxon>
        <taxon>Panicoideae</taxon>
        <taxon>Panicodae</taxon>
        <taxon>Paniceae</taxon>
        <taxon>Panicinae</taxon>
        <taxon>Panicum</taxon>
        <taxon>Panicum sect. Hiantes</taxon>
    </lineage>
</organism>
<gene>
    <name evidence="1" type="ORF">PVAP13_7KG277900</name>
</gene>
<comment type="caution">
    <text evidence="1">The sequence shown here is derived from an EMBL/GenBank/DDBJ whole genome shotgun (WGS) entry which is preliminary data.</text>
</comment>
<dbReference type="EMBL" id="CM029049">
    <property type="protein sequence ID" value="KAG2573786.1"/>
    <property type="molecule type" value="Genomic_DNA"/>
</dbReference>
<dbReference type="AlphaFoldDB" id="A0A8T0QP04"/>
<protein>
    <submittedName>
        <fullName evidence="1">Uncharacterized protein</fullName>
    </submittedName>
</protein>
<proteinExistence type="predicted"/>
<dbReference type="Proteomes" id="UP000823388">
    <property type="component" value="Chromosome 7K"/>
</dbReference>
<evidence type="ECO:0000313" key="2">
    <source>
        <dbReference type="Proteomes" id="UP000823388"/>
    </source>
</evidence>
<keyword evidence="2" id="KW-1185">Reference proteome</keyword>
<evidence type="ECO:0000313" key="1">
    <source>
        <dbReference type="EMBL" id="KAG2573786.1"/>
    </source>
</evidence>
<reference evidence="1" key="1">
    <citation type="submission" date="2020-05" db="EMBL/GenBank/DDBJ databases">
        <title>WGS assembly of Panicum virgatum.</title>
        <authorList>
            <person name="Lovell J.T."/>
            <person name="Jenkins J."/>
            <person name="Shu S."/>
            <person name="Juenger T.E."/>
            <person name="Schmutz J."/>
        </authorList>
    </citation>
    <scope>NUCLEOTIDE SEQUENCE</scope>
    <source>
        <strain evidence="1">AP13</strain>
    </source>
</reference>
<sequence length="114" mass="13260">MSWLKLIRPRRQWKTLVVKPLVQSQRLPVRDLVTSAKVCFTVTSLLLETKKLYKEECCLRKRYRCLVRGEPVTEASNLRPAEYRVAEKGVQLNNRSSRSQGCGLRLFPTLLEKV</sequence>
<accession>A0A8T0QP04</accession>
<name>A0A8T0QP04_PANVG</name>